<accession>X1A6K1</accession>
<organism evidence="2">
    <name type="scientific">marine sediment metagenome</name>
    <dbReference type="NCBI Taxonomy" id="412755"/>
    <lineage>
        <taxon>unclassified sequences</taxon>
        <taxon>metagenomes</taxon>
        <taxon>ecological metagenomes</taxon>
    </lineage>
</organism>
<name>X1A6K1_9ZZZZ</name>
<evidence type="ECO:0000313" key="2">
    <source>
        <dbReference type="EMBL" id="GAG77369.1"/>
    </source>
</evidence>
<evidence type="ECO:0000256" key="1">
    <source>
        <dbReference type="SAM" id="Phobius"/>
    </source>
</evidence>
<feature type="transmembrane region" description="Helical" evidence="1">
    <location>
        <begin position="51"/>
        <end position="73"/>
    </location>
</feature>
<dbReference type="EMBL" id="BART01013463">
    <property type="protein sequence ID" value="GAG77369.1"/>
    <property type="molecule type" value="Genomic_DNA"/>
</dbReference>
<dbReference type="AlphaFoldDB" id="X1A6K1"/>
<keyword evidence="1" id="KW-0472">Membrane</keyword>
<keyword evidence="1" id="KW-0812">Transmembrane</keyword>
<keyword evidence="1" id="KW-1133">Transmembrane helix</keyword>
<reference evidence="2" key="1">
    <citation type="journal article" date="2014" name="Front. Microbiol.">
        <title>High frequency of phylogenetically diverse reductive dehalogenase-homologous genes in deep subseafloor sedimentary metagenomes.</title>
        <authorList>
            <person name="Kawai M."/>
            <person name="Futagami T."/>
            <person name="Toyoda A."/>
            <person name="Takaki Y."/>
            <person name="Nishi S."/>
            <person name="Hori S."/>
            <person name="Arai W."/>
            <person name="Tsubouchi T."/>
            <person name="Morono Y."/>
            <person name="Uchiyama I."/>
            <person name="Ito T."/>
            <person name="Fujiyama A."/>
            <person name="Inagaki F."/>
            <person name="Takami H."/>
        </authorList>
    </citation>
    <scope>NUCLEOTIDE SEQUENCE</scope>
    <source>
        <strain evidence="2">Expedition CK06-06</strain>
    </source>
</reference>
<sequence>MPSQRSKRYWRRMFEGENGDVVKNILTDGQWNPRSVGGVDYSKWENEVAPLAFKIALTIFLIILAGAVGFGVWKFLVWIW</sequence>
<comment type="caution">
    <text evidence="2">The sequence shown here is derived from an EMBL/GenBank/DDBJ whole genome shotgun (WGS) entry which is preliminary data.</text>
</comment>
<proteinExistence type="predicted"/>
<protein>
    <submittedName>
        <fullName evidence="2">Uncharacterized protein</fullName>
    </submittedName>
</protein>
<gene>
    <name evidence="2" type="ORF">S01H4_27514</name>
</gene>